<feature type="region of interest" description="Disordered" evidence="1">
    <location>
        <begin position="219"/>
        <end position="348"/>
    </location>
</feature>
<evidence type="ECO:0000313" key="3">
    <source>
        <dbReference type="Proteomes" id="UP000193577"/>
    </source>
</evidence>
<dbReference type="EMBL" id="NCXO01000039">
    <property type="protein sequence ID" value="OSC31899.1"/>
    <property type="molecule type" value="Genomic_DNA"/>
</dbReference>
<feature type="compositionally biased region" description="Low complexity" evidence="1">
    <location>
        <begin position="246"/>
        <end position="285"/>
    </location>
</feature>
<gene>
    <name evidence="2" type="ORF">B8W67_15570</name>
</gene>
<accession>A0A7I7SGA5</accession>
<name>A0A7I7SGA5_9MYCO</name>
<dbReference type="AlphaFoldDB" id="A0A7I7SGA5"/>
<reference evidence="2 3" key="1">
    <citation type="submission" date="2017-04" db="EMBL/GenBank/DDBJ databases">
        <title>The new phylogeny of genus Mycobacterium.</title>
        <authorList>
            <person name="Tortoli E."/>
            <person name="Trovato A."/>
            <person name="Cirillo D.M."/>
        </authorList>
    </citation>
    <scope>NUCLEOTIDE SEQUENCE [LARGE SCALE GENOMIC DNA]</scope>
    <source>
        <strain evidence="2 3">KCTC 19819</strain>
    </source>
</reference>
<feature type="compositionally biased region" description="Acidic residues" evidence="1">
    <location>
        <begin position="232"/>
        <end position="242"/>
    </location>
</feature>
<dbReference type="RefSeq" id="WP_069391727.1">
    <property type="nucleotide sequence ID" value="NZ_AP022594.1"/>
</dbReference>
<proteinExistence type="predicted"/>
<organism evidence="2 3">
    <name type="scientific">Mycolicibacillus koreensis</name>
    <dbReference type="NCBI Taxonomy" id="1069220"/>
    <lineage>
        <taxon>Bacteria</taxon>
        <taxon>Bacillati</taxon>
        <taxon>Actinomycetota</taxon>
        <taxon>Actinomycetes</taxon>
        <taxon>Mycobacteriales</taxon>
        <taxon>Mycobacteriaceae</taxon>
        <taxon>Mycolicibacillus</taxon>
    </lineage>
</organism>
<feature type="compositionally biased region" description="Basic and acidic residues" evidence="1">
    <location>
        <begin position="326"/>
        <end position="339"/>
    </location>
</feature>
<evidence type="ECO:0000256" key="1">
    <source>
        <dbReference type="SAM" id="MobiDB-lite"/>
    </source>
</evidence>
<sequence length="348" mass="34545">MTSGIEQASQELYRRYFSQFGTNPLDGGGFRFLAELARLDKGDVEGIRRLVTALNFSTRVVPPYLRATASDTVPLNNTAWAAERAADATDASARINVAGADRVAAISRREAAEIAAVPDPDSPAGQAAILSIIEKYQNEAAQVMTRSAAAQQQAGQQAASSGSGGTGGSGGGLGQIGQLLSSLLGSLTGGGGSSEGAGNPLSSALGGLPLNSMLGSSLDPDALSPFETASDVADDAGADGDDTLIAGPAAAPPAGAAGSASTTLASATAQPPAAKPTTVAAPAAAHDGDRDQRHNESPARSSPAAPGGAGPTKRSPTRVVSASRSSDSDRREPGLHDDSAATESAAST</sequence>
<dbReference type="Proteomes" id="UP000193577">
    <property type="component" value="Unassembled WGS sequence"/>
</dbReference>
<protein>
    <submittedName>
        <fullName evidence="2">Uncharacterized protein</fullName>
    </submittedName>
</protein>
<feature type="compositionally biased region" description="Basic and acidic residues" evidence="1">
    <location>
        <begin position="286"/>
        <end position="297"/>
    </location>
</feature>
<keyword evidence="3" id="KW-1185">Reference proteome</keyword>
<comment type="caution">
    <text evidence="2">The sequence shown here is derived from an EMBL/GenBank/DDBJ whole genome shotgun (WGS) entry which is preliminary data.</text>
</comment>
<evidence type="ECO:0000313" key="2">
    <source>
        <dbReference type="EMBL" id="OSC31899.1"/>
    </source>
</evidence>